<evidence type="ECO:0000313" key="3">
    <source>
        <dbReference type="Proteomes" id="UP000001542"/>
    </source>
</evidence>
<dbReference type="KEGG" id="tva:4749074"/>
<feature type="region of interest" description="Disordered" evidence="1">
    <location>
        <begin position="225"/>
        <end position="267"/>
    </location>
</feature>
<feature type="region of interest" description="Disordered" evidence="1">
    <location>
        <begin position="172"/>
        <end position="191"/>
    </location>
</feature>
<evidence type="ECO:0000313" key="2">
    <source>
        <dbReference type="EMBL" id="EAX91381.1"/>
    </source>
</evidence>
<reference evidence="2" key="2">
    <citation type="journal article" date="2007" name="Science">
        <title>Draft genome sequence of the sexually transmitted pathogen Trichomonas vaginalis.</title>
        <authorList>
            <person name="Carlton J.M."/>
            <person name="Hirt R.P."/>
            <person name="Silva J.C."/>
            <person name="Delcher A.L."/>
            <person name="Schatz M."/>
            <person name="Zhao Q."/>
            <person name="Wortman J.R."/>
            <person name="Bidwell S.L."/>
            <person name="Alsmark U.C.M."/>
            <person name="Besteiro S."/>
            <person name="Sicheritz-Ponten T."/>
            <person name="Noel C.J."/>
            <person name="Dacks J.B."/>
            <person name="Foster P.G."/>
            <person name="Simillion C."/>
            <person name="Van de Peer Y."/>
            <person name="Miranda-Saavedra D."/>
            <person name="Barton G.J."/>
            <person name="Westrop G.D."/>
            <person name="Mueller S."/>
            <person name="Dessi D."/>
            <person name="Fiori P.L."/>
            <person name="Ren Q."/>
            <person name="Paulsen I."/>
            <person name="Zhang H."/>
            <person name="Bastida-Corcuera F.D."/>
            <person name="Simoes-Barbosa A."/>
            <person name="Brown M.T."/>
            <person name="Hayes R.D."/>
            <person name="Mukherjee M."/>
            <person name="Okumura C.Y."/>
            <person name="Schneider R."/>
            <person name="Smith A.J."/>
            <person name="Vanacova S."/>
            <person name="Villalvazo M."/>
            <person name="Haas B.J."/>
            <person name="Pertea M."/>
            <person name="Feldblyum T.V."/>
            <person name="Utterback T.R."/>
            <person name="Shu C.L."/>
            <person name="Osoegawa K."/>
            <person name="de Jong P.J."/>
            <person name="Hrdy I."/>
            <person name="Horvathova L."/>
            <person name="Zubacova Z."/>
            <person name="Dolezal P."/>
            <person name="Malik S.B."/>
            <person name="Logsdon J.M. Jr."/>
            <person name="Henze K."/>
            <person name="Gupta A."/>
            <person name="Wang C.C."/>
            <person name="Dunne R.L."/>
            <person name="Upcroft J.A."/>
            <person name="Upcroft P."/>
            <person name="White O."/>
            <person name="Salzberg S.L."/>
            <person name="Tang P."/>
            <person name="Chiu C.-H."/>
            <person name="Lee Y.-S."/>
            <person name="Embley T.M."/>
            <person name="Coombs G.H."/>
            <person name="Mottram J.C."/>
            <person name="Tachezy J."/>
            <person name="Fraser-Liggett C.M."/>
            <person name="Johnson P.J."/>
        </authorList>
    </citation>
    <scope>NUCLEOTIDE SEQUENCE [LARGE SCALE GENOMIC DNA]</scope>
    <source>
        <strain evidence="2">G3</strain>
    </source>
</reference>
<feature type="compositionally biased region" description="Basic residues" evidence="1">
    <location>
        <begin position="244"/>
        <end position="254"/>
    </location>
</feature>
<name>A2FUN3_TRIV3</name>
<gene>
    <name evidence="2" type="ORF">TVAG_319270</name>
</gene>
<dbReference type="VEuPathDB" id="TrichDB:TVAGG3_0899820"/>
<evidence type="ECO:0000256" key="1">
    <source>
        <dbReference type="SAM" id="MobiDB-lite"/>
    </source>
</evidence>
<reference evidence="2" key="1">
    <citation type="submission" date="2006-10" db="EMBL/GenBank/DDBJ databases">
        <authorList>
            <person name="Amadeo P."/>
            <person name="Zhao Q."/>
            <person name="Wortman J."/>
            <person name="Fraser-Liggett C."/>
            <person name="Carlton J."/>
        </authorList>
    </citation>
    <scope>NUCLEOTIDE SEQUENCE</scope>
    <source>
        <strain evidence="2">G3</strain>
    </source>
</reference>
<dbReference type="InParanoid" id="A2FUN3"/>
<keyword evidence="3" id="KW-1185">Reference proteome</keyword>
<proteinExistence type="predicted"/>
<dbReference type="EMBL" id="DS114039">
    <property type="protein sequence ID" value="EAX91381.1"/>
    <property type="molecule type" value="Genomic_DNA"/>
</dbReference>
<dbReference type="AlphaFoldDB" id="A2FUN3"/>
<sequence>MSGSSAGFVSILSKNSDSDMCSDHSGYQSSPSVEFAVPCSSSGSRAISPFRPARVATPEWIEESPHRTPSPCVKLTDDLTALSDLHFELEVIERRIELQIDKRHGHPALAVLVRKEEGLSEITRKERKLRANYNFIEPIQIIPKFWKPRAYDHYSDKLTAEQTEQLEEKIRQAESRNHSSSKMSTRFHCPAEPSSPNNMFVSFDEDFEFSEDDYYYATVTQKPKVKKAPTPAPPPLQDEFGNIIKRKRGRPRKYPRPDDMKNLGPGEVVISMRQYCTDDSDDMTEWDDI</sequence>
<protein>
    <submittedName>
        <fullName evidence="2">Uncharacterized protein</fullName>
    </submittedName>
</protein>
<accession>A2FUN3</accession>
<dbReference type="RefSeq" id="XP_001304311.1">
    <property type="nucleotide sequence ID" value="XM_001304310.1"/>
</dbReference>
<dbReference type="Proteomes" id="UP000001542">
    <property type="component" value="Unassembled WGS sequence"/>
</dbReference>
<organism evidence="2 3">
    <name type="scientific">Trichomonas vaginalis (strain ATCC PRA-98 / G3)</name>
    <dbReference type="NCBI Taxonomy" id="412133"/>
    <lineage>
        <taxon>Eukaryota</taxon>
        <taxon>Metamonada</taxon>
        <taxon>Parabasalia</taxon>
        <taxon>Trichomonadida</taxon>
        <taxon>Trichomonadidae</taxon>
        <taxon>Trichomonas</taxon>
    </lineage>
</organism>
<dbReference type="VEuPathDB" id="TrichDB:TVAG_319270"/>
<dbReference type="OrthoDB" id="10642742at2759"/>